<feature type="transmembrane region" description="Helical" evidence="1">
    <location>
        <begin position="142"/>
        <end position="161"/>
    </location>
</feature>
<keyword evidence="1" id="KW-1133">Transmembrane helix</keyword>
<organism evidence="2 3">
    <name type="scientific">Acrobeloides nanus</name>
    <dbReference type="NCBI Taxonomy" id="290746"/>
    <lineage>
        <taxon>Eukaryota</taxon>
        <taxon>Metazoa</taxon>
        <taxon>Ecdysozoa</taxon>
        <taxon>Nematoda</taxon>
        <taxon>Chromadorea</taxon>
        <taxon>Rhabditida</taxon>
        <taxon>Tylenchina</taxon>
        <taxon>Cephalobomorpha</taxon>
        <taxon>Cephaloboidea</taxon>
        <taxon>Cephalobidae</taxon>
        <taxon>Acrobeloides</taxon>
    </lineage>
</organism>
<accession>A0A914CNE0</accession>
<proteinExistence type="predicted"/>
<feature type="transmembrane region" description="Helical" evidence="1">
    <location>
        <begin position="42"/>
        <end position="68"/>
    </location>
</feature>
<dbReference type="PANTHER" id="PTHR46955">
    <property type="entry name" value="PROTEIN CBG01349-RELATED"/>
    <property type="match status" value="1"/>
</dbReference>
<dbReference type="Proteomes" id="UP000887540">
    <property type="component" value="Unplaced"/>
</dbReference>
<dbReference type="WBParaSite" id="ACRNAN_scaffold12198.g24828.t1">
    <property type="protein sequence ID" value="ACRNAN_scaffold12198.g24828.t1"/>
    <property type="gene ID" value="ACRNAN_scaffold12198.g24828"/>
</dbReference>
<evidence type="ECO:0000313" key="2">
    <source>
        <dbReference type="Proteomes" id="UP000887540"/>
    </source>
</evidence>
<reference evidence="3" key="1">
    <citation type="submission" date="2022-11" db="UniProtKB">
        <authorList>
            <consortium name="WormBaseParasite"/>
        </authorList>
    </citation>
    <scope>IDENTIFICATION</scope>
</reference>
<evidence type="ECO:0000313" key="3">
    <source>
        <dbReference type="WBParaSite" id="ACRNAN_scaffold12198.g24828.t1"/>
    </source>
</evidence>
<name>A0A914CNE0_9BILA</name>
<keyword evidence="1" id="KW-0812">Transmembrane</keyword>
<dbReference type="AlphaFoldDB" id="A0A914CNE0"/>
<keyword evidence="2" id="KW-1185">Reference proteome</keyword>
<dbReference type="InterPro" id="IPR052322">
    <property type="entry name" value="Mito_rRNA_Mtase_NSUN4"/>
</dbReference>
<sequence length="220" mass="24089">MWLTLAGGLFCAAIDCALEFLLTDIQPQPGCAAIGCFVSANYQYWWGVSNTSLEITVVIFTCIVGYYLRKIKQNATQNVAKKDTIQLVEACFYTVRLHRYFQANRLSFGILICGIIFQMIPSSLVFLCTLAGFAIFKSLGPFYILGLTACGVANSFIYIGLHAEIKSAAKYAVGIKKGSLSNAGASIMPTATARTQITRMTNVVNTERAANRMVNNFTNK</sequence>
<dbReference type="PANTHER" id="PTHR46955:SF3">
    <property type="entry name" value="G_PROTEIN_RECEP_F1_2 DOMAIN-CONTAINING PROTEIN"/>
    <property type="match status" value="1"/>
</dbReference>
<feature type="transmembrane region" description="Helical" evidence="1">
    <location>
        <begin position="106"/>
        <end position="136"/>
    </location>
</feature>
<keyword evidence="1" id="KW-0472">Membrane</keyword>
<protein>
    <submittedName>
        <fullName evidence="3">G_PROTEIN_RECEP_F1_2 domain-containing protein</fullName>
    </submittedName>
</protein>
<evidence type="ECO:0000256" key="1">
    <source>
        <dbReference type="SAM" id="Phobius"/>
    </source>
</evidence>